<organism evidence="3 4">
    <name type="scientific">Candidatus Shapirobacteria bacterium CG_4_10_14_0_2_um_filter_40_12</name>
    <dbReference type="NCBI Taxonomy" id="1974871"/>
    <lineage>
        <taxon>Bacteria</taxon>
        <taxon>Candidatus Shapironibacteriota</taxon>
    </lineage>
</organism>
<dbReference type="SUPFAM" id="SSF53756">
    <property type="entry name" value="UDP-Glycosyltransferase/glycogen phosphorylase"/>
    <property type="match status" value="1"/>
</dbReference>
<dbReference type="Gene3D" id="3.40.50.2000">
    <property type="entry name" value="Glycogen Phosphorylase B"/>
    <property type="match status" value="2"/>
</dbReference>
<dbReference type="Pfam" id="PF00534">
    <property type="entry name" value="Glycos_transf_1"/>
    <property type="match status" value="1"/>
</dbReference>
<evidence type="ECO:0000313" key="3">
    <source>
        <dbReference type="EMBL" id="PIZ58293.1"/>
    </source>
</evidence>
<dbReference type="Proteomes" id="UP000229336">
    <property type="component" value="Unassembled WGS sequence"/>
</dbReference>
<dbReference type="GO" id="GO:0016757">
    <property type="term" value="F:glycosyltransferase activity"/>
    <property type="evidence" value="ECO:0007669"/>
    <property type="project" value="InterPro"/>
</dbReference>
<dbReference type="PANTHER" id="PTHR45947">
    <property type="entry name" value="SULFOQUINOVOSYL TRANSFERASE SQD2"/>
    <property type="match status" value="1"/>
</dbReference>
<evidence type="ECO:0008006" key="5">
    <source>
        <dbReference type="Google" id="ProtNLM"/>
    </source>
</evidence>
<name>A0A2M7TSK8_9BACT</name>
<evidence type="ECO:0000259" key="2">
    <source>
        <dbReference type="Pfam" id="PF13439"/>
    </source>
</evidence>
<comment type="caution">
    <text evidence="3">The sequence shown here is derived from an EMBL/GenBank/DDBJ whole genome shotgun (WGS) entry which is preliminary data.</text>
</comment>
<dbReference type="AlphaFoldDB" id="A0A2M7TSK8"/>
<accession>A0A2M7TSK8</accession>
<dbReference type="CDD" id="cd03801">
    <property type="entry name" value="GT4_PimA-like"/>
    <property type="match status" value="1"/>
</dbReference>
<dbReference type="InterPro" id="IPR028098">
    <property type="entry name" value="Glyco_trans_4-like_N"/>
</dbReference>
<feature type="domain" description="Glycosyl transferase family 1" evidence="1">
    <location>
        <begin position="212"/>
        <end position="376"/>
    </location>
</feature>
<protein>
    <recommendedName>
        <fullName evidence="5">Glycosyltransferase family 1 protein</fullName>
    </recommendedName>
</protein>
<dbReference type="InterPro" id="IPR001296">
    <property type="entry name" value="Glyco_trans_1"/>
</dbReference>
<feature type="domain" description="Glycosyltransferase subfamily 4-like N-terminal" evidence="2">
    <location>
        <begin position="22"/>
        <end position="201"/>
    </location>
</feature>
<proteinExistence type="predicted"/>
<evidence type="ECO:0000259" key="1">
    <source>
        <dbReference type="Pfam" id="PF00534"/>
    </source>
</evidence>
<evidence type="ECO:0000313" key="4">
    <source>
        <dbReference type="Proteomes" id="UP000229336"/>
    </source>
</evidence>
<dbReference type="PANTHER" id="PTHR45947:SF3">
    <property type="entry name" value="SULFOQUINOVOSYL TRANSFERASE SQD2"/>
    <property type="match status" value="1"/>
</dbReference>
<gene>
    <name evidence="3" type="ORF">COY20_03940</name>
</gene>
<reference evidence="4" key="1">
    <citation type="submission" date="2017-09" db="EMBL/GenBank/DDBJ databases">
        <title>Depth-based differentiation of microbial function through sediment-hosted aquifers and enrichment of novel symbionts in the deep terrestrial subsurface.</title>
        <authorList>
            <person name="Probst A.J."/>
            <person name="Ladd B."/>
            <person name="Jarett J.K."/>
            <person name="Geller-Mcgrath D.E."/>
            <person name="Sieber C.M.K."/>
            <person name="Emerson J.B."/>
            <person name="Anantharaman K."/>
            <person name="Thomas B.C."/>
            <person name="Malmstrom R."/>
            <person name="Stieglmeier M."/>
            <person name="Klingl A."/>
            <person name="Woyke T."/>
            <person name="Ryan C.M."/>
            <person name="Banfield J.F."/>
        </authorList>
    </citation>
    <scope>NUCLEOTIDE SEQUENCE [LARGE SCALE GENOMIC DNA]</scope>
</reference>
<sequence>MPLEKSKKILLIVPEYPPYHLGGGGVVYQNLAETLKRKGHRVVVLAGYSVPRNILAKPYSEAIGGLTVYRLPLVPFPRCRPYFESVFPPNLKSVFFLISFLKNTDFNIYHLHGYGHLFIDSAAIMLKILKKKYFFTSHGFPTTPKKQGGFLNFFYVLYNRFLGRKTLFWSERISCVSYRVAENALICKLKAKTSEIPNGVDEFFLKSRKRVGFKNSGVFKILSIGRYYQVKGYDCFISCLGLLKSRLGFENFVYKVVGDDFGEKERLEGMISKLKLDHEVCLLDRLNREEVFKLYHESNLYVQPSLFESFGISVLEAMAVGCPPLVSLNCGVADFLKDGYNCFLFSTDQKPLETAKLLKKIIDDKEKRQKISENAKLSTLEFSWDKVTDKYCDFWDGGR</sequence>
<dbReference type="Pfam" id="PF13439">
    <property type="entry name" value="Glyco_transf_4"/>
    <property type="match status" value="1"/>
</dbReference>
<dbReference type="InterPro" id="IPR050194">
    <property type="entry name" value="Glycosyltransferase_grp1"/>
</dbReference>
<dbReference type="EMBL" id="PFNX01000071">
    <property type="protein sequence ID" value="PIZ58293.1"/>
    <property type="molecule type" value="Genomic_DNA"/>
</dbReference>